<dbReference type="PATRIC" id="fig|134605.3.peg.1003"/>
<accession>A0A133NDF0</accession>
<evidence type="ECO:0000313" key="2">
    <source>
        <dbReference type="EMBL" id="KXA14325.1"/>
    </source>
</evidence>
<sequence length="46" mass="5556">MSKIMYHPLSFLFANLQSVSNFRSVICFVFLFFFFLFFCIFVLKKS</sequence>
<dbReference type="Proteomes" id="UP000070617">
    <property type="component" value="Unassembled WGS sequence"/>
</dbReference>
<feature type="transmembrane region" description="Helical" evidence="1">
    <location>
        <begin position="20"/>
        <end position="43"/>
    </location>
</feature>
<dbReference type="STRING" id="134605.HMPREF3206_01009"/>
<dbReference type="EMBL" id="LRPX01000047">
    <property type="protein sequence ID" value="KXA14325.1"/>
    <property type="molecule type" value="Genomic_DNA"/>
</dbReference>
<proteinExistence type="predicted"/>
<dbReference type="AlphaFoldDB" id="A0A133NDF0"/>
<organism evidence="2 3">
    <name type="scientific">Fusobacterium equinum</name>
    <dbReference type="NCBI Taxonomy" id="134605"/>
    <lineage>
        <taxon>Bacteria</taxon>
        <taxon>Fusobacteriati</taxon>
        <taxon>Fusobacteriota</taxon>
        <taxon>Fusobacteriia</taxon>
        <taxon>Fusobacteriales</taxon>
        <taxon>Fusobacteriaceae</taxon>
        <taxon>Fusobacterium</taxon>
    </lineage>
</organism>
<comment type="caution">
    <text evidence="2">The sequence shown here is derived from an EMBL/GenBank/DDBJ whole genome shotgun (WGS) entry which is preliminary data.</text>
</comment>
<keyword evidence="1" id="KW-0812">Transmembrane</keyword>
<keyword evidence="3" id="KW-1185">Reference proteome</keyword>
<protein>
    <submittedName>
        <fullName evidence="2">Uncharacterized protein</fullName>
    </submittedName>
</protein>
<evidence type="ECO:0000313" key="3">
    <source>
        <dbReference type="Proteomes" id="UP000070617"/>
    </source>
</evidence>
<keyword evidence="1" id="KW-1133">Transmembrane helix</keyword>
<reference evidence="3" key="1">
    <citation type="submission" date="2016-01" db="EMBL/GenBank/DDBJ databases">
        <authorList>
            <person name="Mitreva M."/>
            <person name="Pepin K.H."/>
            <person name="Mihindukulasuriya K.A."/>
            <person name="Fulton R."/>
            <person name="Fronick C."/>
            <person name="O'Laughlin M."/>
            <person name="Miner T."/>
            <person name="Herter B."/>
            <person name="Rosa B.A."/>
            <person name="Cordes M."/>
            <person name="Tomlinson C."/>
            <person name="Wollam A."/>
            <person name="Palsikar V.B."/>
            <person name="Mardis E.R."/>
            <person name="Wilson R.K."/>
        </authorList>
    </citation>
    <scope>NUCLEOTIDE SEQUENCE [LARGE SCALE GENOMIC DNA]</scope>
    <source>
        <strain evidence="3">CMW8396</strain>
    </source>
</reference>
<keyword evidence="1" id="KW-0472">Membrane</keyword>
<gene>
    <name evidence="2" type="ORF">HMPREF3206_01009</name>
</gene>
<evidence type="ECO:0000256" key="1">
    <source>
        <dbReference type="SAM" id="Phobius"/>
    </source>
</evidence>
<name>A0A133NDF0_9FUSO</name>